<dbReference type="InParanoid" id="A0A6P8QWH1"/>
<feature type="signal peptide" evidence="1">
    <location>
        <begin position="1"/>
        <end position="21"/>
    </location>
</feature>
<sequence>MKISAAFLFLVLALLLESGLPQPDCPPNMHYEACAKSCPKTCTDKLQICNAMCAPGCVCDQDYVRRCKASDECVLESECTKINCP</sequence>
<reference evidence="4" key="1">
    <citation type="submission" date="2025-08" db="UniProtKB">
        <authorList>
            <consortium name="RefSeq"/>
        </authorList>
    </citation>
    <scope>IDENTIFICATION</scope>
</reference>
<evidence type="ECO:0000259" key="2">
    <source>
        <dbReference type="Pfam" id="PF01826"/>
    </source>
</evidence>
<evidence type="ECO:0000313" key="3">
    <source>
        <dbReference type="Proteomes" id="UP000515159"/>
    </source>
</evidence>
<accession>A0A6P8QWH1</accession>
<keyword evidence="1" id="KW-0732">Signal</keyword>
<dbReference type="InterPro" id="IPR036084">
    <property type="entry name" value="Ser_inhib-like_sf"/>
</dbReference>
<dbReference type="Pfam" id="PF01826">
    <property type="entry name" value="TIL"/>
    <property type="match status" value="1"/>
</dbReference>
<keyword evidence="3" id="KW-1185">Reference proteome</keyword>
<proteinExistence type="predicted"/>
<organism evidence="3 4">
    <name type="scientific">Geotrypetes seraphini</name>
    <name type="common">Gaboon caecilian</name>
    <name type="synonym">Caecilia seraphini</name>
    <dbReference type="NCBI Taxonomy" id="260995"/>
    <lineage>
        <taxon>Eukaryota</taxon>
        <taxon>Metazoa</taxon>
        <taxon>Chordata</taxon>
        <taxon>Craniata</taxon>
        <taxon>Vertebrata</taxon>
        <taxon>Euteleostomi</taxon>
        <taxon>Amphibia</taxon>
        <taxon>Gymnophiona</taxon>
        <taxon>Geotrypetes</taxon>
    </lineage>
</organism>
<dbReference type="CDD" id="cd19941">
    <property type="entry name" value="TIL"/>
    <property type="match status" value="1"/>
</dbReference>
<evidence type="ECO:0000256" key="1">
    <source>
        <dbReference type="SAM" id="SignalP"/>
    </source>
</evidence>
<name>A0A6P8QWH1_GEOSA</name>
<feature type="domain" description="TIL" evidence="2">
    <location>
        <begin position="25"/>
        <end position="79"/>
    </location>
</feature>
<dbReference type="RefSeq" id="XP_033802497.1">
    <property type="nucleotide sequence ID" value="XM_033946606.1"/>
</dbReference>
<dbReference type="SUPFAM" id="SSF57567">
    <property type="entry name" value="Serine protease inhibitors"/>
    <property type="match status" value="1"/>
</dbReference>
<dbReference type="KEGG" id="gsh:117361376"/>
<gene>
    <name evidence="4" type="primary">LOC117361376</name>
</gene>
<protein>
    <submittedName>
        <fullName evidence="4">Cysteine-rich venom protein 6-like</fullName>
    </submittedName>
</protein>
<dbReference type="OrthoDB" id="6236007at2759"/>
<dbReference type="GeneID" id="117361376"/>
<dbReference type="Gene3D" id="2.10.25.10">
    <property type="entry name" value="Laminin"/>
    <property type="match status" value="1"/>
</dbReference>
<dbReference type="Proteomes" id="UP000515159">
    <property type="component" value="Chromosome 5"/>
</dbReference>
<dbReference type="AlphaFoldDB" id="A0A6P8QWH1"/>
<feature type="chain" id="PRO_5027892628" evidence="1">
    <location>
        <begin position="22"/>
        <end position="85"/>
    </location>
</feature>
<dbReference type="InterPro" id="IPR002919">
    <property type="entry name" value="TIL_dom"/>
</dbReference>
<evidence type="ECO:0000313" key="4">
    <source>
        <dbReference type="RefSeq" id="XP_033802497.1"/>
    </source>
</evidence>